<sequence length="134" mass="14595">MPRMIRALAACALISALAACVAPRPPRKPHAPPPPSQTQPRPAPAPTPAPPPRDIGLDRLDQVDSRIDILHRRIDVRVDKGFYPQPQGDSLHHRLDVIREEAHDMAAQHGGGVSADEQRVLNQELDGASRIIGE</sequence>
<evidence type="ECO:0000256" key="2">
    <source>
        <dbReference type="SAM" id="SignalP"/>
    </source>
</evidence>
<evidence type="ECO:0000313" key="4">
    <source>
        <dbReference type="Proteomes" id="UP001325479"/>
    </source>
</evidence>
<protein>
    <recommendedName>
        <fullName evidence="5">Lipoprotein</fullName>
    </recommendedName>
</protein>
<reference evidence="3 4" key="1">
    <citation type="submission" date="2023-12" db="EMBL/GenBank/DDBJ databases">
        <title>Genome sequencing and assembly of bacterial species from a model synthetic community.</title>
        <authorList>
            <person name="Hogle S.L."/>
        </authorList>
    </citation>
    <scope>NUCLEOTIDE SEQUENCE [LARGE SCALE GENOMIC DNA]</scope>
    <source>
        <strain evidence="3 4">HAMBI 2494</strain>
    </source>
</reference>
<evidence type="ECO:0000256" key="1">
    <source>
        <dbReference type="SAM" id="MobiDB-lite"/>
    </source>
</evidence>
<name>A0ABZ0WFT3_9BURK</name>
<dbReference type="RefSeq" id="WP_114813842.1">
    <property type="nucleotide sequence ID" value="NZ_CP139965.1"/>
</dbReference>
<proteinExistence type="predicted"/>
<evidence type="ECO:0000313" key="3">
    <source>
        <dbReference type="EMBL" id="WQD76199.1"/>
    </source>
</evidence>
<feature type="chain" id="PRO_5046449042" description="Lipoprotein" evidence="2">
    <location>
        <begin position="19"/>
        <end position="134"/>
    </location>
</feature>
<dbReference type="Proteomes" id="UP001325479">
    <property type="component" value="Chromosome"/>
</dbReference>
<feature type="region of interest" description="Disordered" evidence="1">
    <location>
        <begin position="23"/>
        <end position="58"/>
    </location>
</feature>
<dbReference type="PROSITE" id="PS51257">
    <property type="entry name" value="PROKAR_LIPOPROTEIN"/>
    <property type="match status" value="1"/>
</dbReference>
<accession>A0ABZ0WFT3</accession>
<keyword evidence="4" id="KW-1185">Reference proteome</keyword>
<gene>
    <name evidence="3" type="ORF">U0042_19045</name>
</gene>
<keyword evidence="2" id="KW-0732">Signal</keyword>
<feature type="signal peptide" evidence="2">
    <location>
        <begin position="1"/>
        <end position="18"/>
    </location>
</feature>
<evidence type="ECO:0008006" key="5">
    <source>
        <dbReference type="Google" id="ProtNLM"/>
    </source>
</evidence>
<organism evidence="3 4">
    <name type="scientific">Paraburkholderia kururiensis</name>
    <dbReference type="NCBI Taxonomy" id="984307"/>
    <lineage>
        <taxon>Bacteria</taxon>
        <taxon>Pseudomonadati</taxon>
        <taxon>Pseudomonadota</taxon>
        <taxon>Betaproteobacteria</taxon>
        <taxon>Burkholderiales</taxon>
        <taxon>Burkholderiaceae</taxon>
        <taxon>Paraburkholderia</taxon>
    </lineage>
</organism>
<feature type="compositionally biased region" description="Pro residues" evidence="1">
    <location>
        <begin position="31"/>
        <end position="53"/>
    </location>
</feature>
<dbReference type="EMBL" id="CP139965">
    <property type="protein sequence ID" value="WQD76199.1"/>
    <property type="molecule type" value="Genomic_DNA"/>
</dbReference>